<reference evidence="2" key="1">
    <citation type="journal article" date="2019" name="Int. J. Syst. Evol. Microbiol.">
        <title>The Global Catalogue of Microorganisms (GCM) 10K type strain sequencing project: providing services to taxonomists for standard genome sequencing and annotation.</title>
        <authorList>
            <consortium name="The Broad Institute Genomics Platform"/>
            <consortium name="The Broad Institute Genome Sequencing Center for Infectious Disease"/>
            <person name="Wu L."/>
            <person name="Ma J."/>
        </authorList>
    </citation>
    <scope>NUCLEOTIDE SEQUENCE [LARGE SCALE GENOMIC DNA]</scope>
    <source>
        <strain evidence="2">JCM 13002</strain>
    </source>
</reference>
<sequence length="222" mass="24009">MDETADARAELDRLGRSLREQLVVLITDLAPGADLGLLFLDAPSVADRHEPLRHHYAAVFRGERPAAVTAAGTASRAAALLGSAGWDVTASEEDDDGQRCSMVLAHRDGIRIRVRTGDHTSAVMFGGRTPALAFGPAEPFRQPEPVRTPDTLTPGYLLCYECDGLGWCPGCGGRGWVPSEPRGRTRCRVCRTERVCPICRGGGELAASQLSDYQRGYYPELD</sequence>
<protein>
    <submittedName>
        <fullName evidence="1">Uncharacterized protein</fullName>
    </submittedName>
</protein>
<accession>A0ABP4EFS3</accession>
<dbReference type="Proteomes" id="UP001499987">
    <property type="component" value="Unassembled WGS sequence"/>
</dbReference>
<evidence type="ECO:0000313" key="2">
    <source>
        <dbReference type="Proteomes" id="UP001499987"/>
    </source>
</evidence>
<keyword evidence="2" id="KW-1185">Reference proteome</keyword>
<name>A0ABP4EFS3_9ACTN</name>
<evidence type="ECO:0000313" key="1">
    <source>
        <dbReference type="EMBL" id="GAA1102953.1"/>
    </source>
</evidence>
<proteinExistence type="predicted"/>
<gene>
    <name evidence="1" type="ORF">GCM10009663_51860</name>
</gene>
<dbReference type="EMBL" id="BAAALD010000058">
    <property type="protein sequence ID" value="GAA1102953.1"/>
    <property type="molecule type" value="Genomic_DNA"/>
</dbReference>
<comment type="caution">
    <text evidence="1">The sequence shown here is derived from an EMBL/GenBank/DDBJ whole genome shotgun (WGS) entry which is preliminary data.</text>
</comment>
<dbReference type="RefSeq" id="WP_344626091.1">
    <property type="nucleotide sequence ID" value="NZ_BAAALD010000058.1"/>
</dbReference>
<organism evidence="1 2">
    <name type="scientific">Kitasatospora arboriphila</name>
    <dbReference type="NCBI Taxonomy" id="258052"/>
    <lineage>
        <taxon>Bacteria</taxon>
        <taxon>Bacillati</taxon>
        <taxon>Actinomycetota</taxon>
        <taxon>Actinomycetes</taxon>
        <taxon>Kitasatosporales</taxon>
        <taxon>Streptomycetaceae</taxon>
        <taxon>Kitasatospora</taxon>
    </lineage>
</organism>